<evidence type="ECO:0000256" key="1">
    <source>
        <dbReference type="ARBA" id="ARBA00022737"/>
    </source>
</evidence>
<protein>
    <recommendedName>
        <fullName evidence="4">Leucine-rich repeat-containing protein 34</fullName>
    </recommendedName>
</protein>
<reference evidence="2" key="1">
    <citation type="journal article" date="2020" name="J Insects Food Feed">
        <title>The yellow mealworm (Tenebrio molitor) genome: a resource for the emerging insects as food and feed industry.</title>
        <authorList>
            <person name="Eriksson T."/>
            <person name="Andere A."/>
            <person name="Kelstrup H."/>
            <person name="Emery V."/>
            <person name="Picard C."/>
        </authorList>
    </citation>
    <scope>NUCLEOTIDE SEQUENCE</scope>
    <source>
        <strain evidence="2">Stoneville</strain>
        <tissue evidence="2">Whole head</tissue>
    </source>
</reference>
<evidence type="ECO:0008006" key="4">
    <source>
        <dbReference type="Google" id="ProtNLM"/>
    </source>
</evidence>
<evidence type="ECO:0000313" key="3">
    <source>
        <dbReference type="Proteomes" id="UP000719412"/>
    </source>
</evidence>
<dbReference type="Proteomes" id="UP000719412">
    <property type="component" value="Unassembled WGS sequence"/>
</dbReference>
<dbReference type="PANTHER" id="PTHR24111">
    <property type="entry name" value="LEUCINE-RICH REPEAT-CONTAINING PROTEIN 34"/>
    <property type="match status" value="1"/>
</dbReference>
<accession>A0A8J6LJ23</accession>
<keyword evidence="3" id="KW-1185">Reference proteome</keyword>
<dbReference type="Pfam" id="PF13516">
    <property type="entry name" value="LRR_6"/>
    <property type="match status" value="5"/>
</dbReference>
<sequence length="518" mass="58836">MTVNSEICEGRNAILRTLSCVDWDRVYWAGPHSCMIFQKWRFCGAKGSSFKNDDQRSGESNGPTVVRILESVSRLRRPMTDRVHVCDESGVPMIESVKSDICQARLTLIPGHFDHSGRGVVGINGEKENWVNVDDLKRDHLLPADMVYICTFLKNHPEVNEVDLSYNEIEDEGLEILCHMTFTHTNSLEHLNLTHCDITSIGMRTFFFASEGHYIKLKTLRLGSNKLGPKGGHLAALALPHCPTLEYLDLGDTDQTADSIDCIFLQAYPSNLKVLNVSRALPWSQLTHVNDTFLAESISELFRVNRTLVEMHAQKCEFDAHDVANLILGLKQNTSLRFLDLGYNNICCVGVEFLADWLKLRPDLLGLNIAGNNVKDHGAVALSFGMPFSKLRYLDISYNHIGNEGIIAILNSIKKPYMLRYFLLWGNHFTHPANKARRIFEYIDVKVYCVDGVLYAARYPVDKYKHRYYGVTDYGCAVELKIKKNKLETEDDKPRALVKFEHIDRYPPIERPPKGAQI</sequence>
<evidence type="ECO:0000313" key="2">
    <source>
        <dbReference type="EMBL" id="KAH0815601.1"/>
    </source>
</evidence>
<dbReference type="InterPro" id="IPR052201">
    <property type="entry name" value="LRR-containing_regulator"/>
</dbReference>
<dbReference type="Gene3D" id="3.80.10.10">
    <property type="entry name" value="Ribonuclease Inhibitor"/>
    <property type="match status" value="2"/>
</dbReference>
<comment type="caution">
    <text evidence="2">The sequence shown here is derived from an EMBL/GenBank/DDBJ whole genome shotgun (WGS) entry which is preliminary data.</text>
</comment>
<gene>
    <name evidence="2" type="ORF">GEV33_007191</name>
</gene>
<dbReference type="SMART" id="SM00368">
    <property type="entry name" value="LRR_RI"/>
    <property type="match status" value="4"/>
</dbReference>
<dbReference type="PANTHER" id="PTHR24111:SF0">
    <property type="entry name" value="LEUCINE-RICH REPEAT-CONTAINING PROTEIN"/>
    <property type="match status" value="1"/>
</dbReference>
<dbReference type="InterPro" id="IPR001611">
    <property type="entry name" value="Leu-rich_rpt"/>
</dbReference>
<dbReference type="InterPro" id="IPR032675">
    <property type="entry name" value="LRR_dom_sf"/>
</dbReference>
<keyword evidence="1" id="KW-0677">Repeat</keyword>
<dbReference type="AlphaFoldDB" id="A0A8J6LJ23"/>
<reference evidence="2" key="2">
    <citation type="submission" date="2021-08" db="EMBL/GenBank/DDBJ databases">
        <authorList>
            <person name="Eriksson T."/>
        </authorList>
    </citation>
    <scope>NUCLEOTIDE SEQUENCE</scope>
    <source>
        <strain evidence="2">Stoneville</strain>
        <tissue evidence="2">Whole head</tissue>
    </source>
</reference>
<dbReference type="EMBL" id="JABDTM020022880">
    <property type="protein sequence ID" value="KAH0815601.1"/>
    <property type="molecule type" value="Genomic_DNA"/>
</dbReference>
<proteinExistence type="predicted"/>
<organism evidence="2 3">
    <name type="scientific">Tenebrio molitor</name>
    <name type="common">Yellow mealworm beetle</name>
    <dbReference type="NCBI Taxonomy" id="7067"/>
    <lineage>
        <taxon>Eukaryota</taxon>
        <taxon>Metazoa</taxon>
        <taxon>Ecdysozoa</taxon>
        <taxon>Arthropoda</taxon>
        <taxon>Hexapoda</taxon>
        <taxon>Insecta</taxon>
        <taxon>Pterygota</taxon>
        <taxon>Neoptera</taxon>
        <taxon>Endopterygota</taxon>
        <taxon>Coleoptera</taxon>
        <taxon>Polyphaga</taxon>
        <taxon>Cucujiformia</taxon>
        <taxon>Tenebrionidae</taxon>
        <taxon>Tenebrio</taxon>
    </lineage>
</organism>
<name>A0A8J6LJ23_TENMO</name>
<dbReference type="SUPFAM" id="SSF52047">
    <property type="entry name" value="RNI-like"/>
    <property type="match status" value="1"/>
</dbReference>